<dbReference type="Proteomes" id="UP000475862">
    <property type="component" value="Unassembled WGS sequence"/>
</dbReference>
<accession>A0A6G0TS37</accession>
<evidence type="ECO:0000313" key="2">
    <source>
        <dbReference type="Proteomes" id="UP000475862"/>
    </source>
</evidence>
<keyword evidence="2" id="KW-1185">Reference proteome</keyword>
<dbReference type="AlphaFoldDB" id="A0A6G0TS37"/>
<name>A0A6G0TS37_APHGL</name>
<proteinExistence type="predicted"/>
<sequence>MPSAPNSPIRKKQKNVLVQKLWSGMSAVIHNWFCAIQICHVILTTRKDDKMANNLQMEIGYNTICGRIKMLKMLSPHTYLHQIRQNREYILGSYIEIKKLSKKNVEYHLVTRKLKQVENQIVNDDRRKNGWQALFSSKLTIDQTKISLIPMLASNTVRTEIVELDSTPWYRGYTCVAVKQVLFNSSSTVYLRAFHSFPEDYVYLPRESSIVAYLHLLLYWHCTDVLPYWLDPRCTRDILSISDDYFDDKFLDILICSHMHDCENVICVKLCTSRKRDSDFFVLSL</sequence>
<comment type="caution">
    <text evidence="1">The sequence shown here is derived from an EMBL/GenBank/DDBJ whole genome shotgun (WGS) entry which is preliminary data.</text>
</comment>
<dbReference type="EMBL" id="VYZN01000017">
    <property type="protein sequence ID" value="KAE9537901.1"/>
    <property type="molecule type" value="Genomic_DNA"/>
</dbReference>
<gene>
    <name evidence="1" type="ORF">AGLY_005873</name>
</gene>
<evidence type="ECO:0000313" key="1">
    <source>
        <dbReference type="EMBL" id="KAE9537901.1"/>
    </source>
</evidence>
<reference evidence="1 2" key="1">
    <citation type="submission" date="2019-08" db="EMBL/GenBank/DDBJ databases">
        <title>The genome of the soybean aphid Biotype 1, its phylome, world population structure and adaptation to the North American continent.</title>
        <authorList>
            <person name="Giordano R."/>
            <person name="Donthu R.K."/>
            <person name="Hernandez A.G."/>
            <person name="Wright C.L."/>
            <person name="Zimin A.V."/>
        </authorList>
    </citation>
    <scope>NUCLEOTIDE SEQUENCE [LARGE SCALE GENOMIC DNA]</scope>
    <source>
        <tissue evidence="1">Whole aphids</tissue>
    </source>
</reference>
<organism evidence="1 2">
    <name type="scientific">Aphis glycines</name>
    <name type="common">Soybean aphid</name>
    <dbReference type="NCBI Taxonomy" id="307491"/>
    <lineage>
        <taxon>Eukaryota</taxon>
        <taxon>Metazoa</taxon>
        <taxon>Ecdysozoa</taxon>
        <taxon>Arthropoda</taxon>
        <taxon>Hexapoda</taxon>
        <taxon>Insecta</taxon>
        <taxon>Pterygota</taxon>
        <taxon>Neoptera</taxon>
        <taxon>Paraneoptera</taxon>
        <taxon>Hemiptera</taxon>
        <taxon>Sternorrhyncha</taxon>
        <taxon>Aphidomorpha</taxon>
        <taxon>Aphidoidea</taxon>
        <taxon>Aphididae</taxon>
        <taxon>Aphidini</taxon>
        <taxon>Aphis</taxon>
        <taxon>Aphis</taxon>
    </lineage>
</organism>
<protein>
    <submittedName>
        <fullName evidence="1">Uncharacterized protein</fullName>
    </submittedName>
</protein>